<evidence type="ECO:0000256" key="4">
    <source>
        <dbReference type="ARBA" id="ARBA00022840"/>
    </source>
</evidence>
<dbReference type="InterPro" id="IPR002736">
    <property type="entry name" value="CitG"/>
</dbReference>
<sequence length="276" mass="30372">MQNAVKSMLYEVTVTPKPGLVDPQSSGPHPDMDAFNFIDSALSLEFYFNSSFIAGWRFEEDDYQTLFNQIRELGIAAEKTMFSATNGINTHKGAVFSLGVVVAASAVNLSGETFDTRKALECVKLMLQGLVEKDFKGVRSKELSELTAGERQYLLYGETGIRGEAEQGYPTVIEHALPFLMQSKGTTDQRLLDTLMTIVASSNDSNLIKRAGNNKIVEWAHQQAQEFLDLGGSLTRSGMAKLLELNQTFYDRNLSLGGSADLLIVTIFFGLMQGTL</sequence>
<dbReference type="GO" id="GO:0051191">
    <property type="term" value="P:prosthetic group biosynthetic process"/>
    <property type="evidence" value="ECO:0007669"/>
    <property type="project" value="TreeGrafter"/>
</dbReference>
<dbReference type="Proteomes" id="UP000005444">
    <property type="component" value="Chromosome"/>
</dbReference>
<evidence type="ECO:0000256" key="2">
    <source>
        <dbReference type="ARBA" id="ARBA00022679"/>
    </source>
</evidence>
<organism evidence="6 7">
    <name type="scientific">Pediococcus claussenii (strain ATCC BAA-344 / DSM 14800 / JCM 18046 / KCTC 3811 / LMG 21948 / P06)</name>
    <dbReference type="NCBI Taxonomy" id="701521"/>
    <lineage>
        <taxon>Bacteria</taxon>
        <taxon>Bacillati</taxon>
        <taxon>Bacillota</taxon>
        <taxon>Bacilli</taxon>
        <taxon>Lactobacillales</taxon>
        <taxon>Lactobacillaceae</taxon>
        <taxon>Pediococcus</taxon>
    </lineage>
</organism>
<keyword evidence="4 5" id="KW-0067">ATP-binding</keyword>
<dbReference type="KEGG" id="pce:PECL_258"/>
<dbReference type="EC" id="2.4.2.52" evidence="5"/>
<dbReference type="Pfam" id="PF01874">
    <property type="entry name" value="CitG"/>
    <property type="match status" value="1"/>
</dbReference>
<comment type="similarity">
    <text evidence="5">Belongs to the CitG/MdcB family.</text>
</comment>
<dbReference type="AlphaFoldDB" id="G8PAM2"/>
<evidence type="ECO:0000256" key="1">
    <source>
        <dbReference type="ARBA" id="ARBA00001210"/>
    </source>
</evidence>
<proteinExistence type="inferred from homology"/>
<reference evidence="6 7" key="1">
    <citation type="journal article" date="2012" name="J. Bacteriol.">
        <title>Complete Genome Sequence of the Beer Spoilage Organism Pediococcus claussenii ATCC BAA-344T.</title>
        <authorList>
            <person name="Pittet V."/>
            <person name="Abegunde T."/>
            <person name="Marfleet T."/>
            <person name="Haakensen M."/>
            <person name="Morrow K."/>
            <person name="Jayaprakash T."/>
            <person name="Schroeder K."/>
            <person name="Trost B."/>
            <person name="Byrns S."/>
            <person name="Bergsveinson J."/>
            <person name="Kusalik A."/>
            <person name="Ziola B."/>
        </authorList>
    </citation>
    <scope>NUCLEOTIDE SEQUENCE [LARGE SCALE GENOMIC DNA]</scope>
    <source>
        <strain evidence="6 7">ATCC BAA-344</strain>
    </source>
</reference>
<evidence type="ECO:0000256" key="3">
    <source>
        <dbReference type="ARBA" id="ARBA00022741"/>
    </source>
</evidence>
<dbReference type="EMBL" id="CP003137">
    <property type="protein sequence ID" value="AEV94581.1"/>
    <property type="molecule type" value="Genomic_DNA"/>
</dbReference>
<evidence type="ECO:0000256" key="5">
    <source>
        <dbReference type="HAMAP-Rule" id="MF_00397"/>
    </source>
</evidence>
<dbReference type="HOGENOM" id="CLU_056179_1_0_9"/>
<dbReference type="HAMAP" id="MF_00397">
    <property type="entry name" value="CitG"/>
    <property type="match status" value="1"/>
</dbReference>
<protein>
    <recommendedName>
        <fullName evidence="5">Probable 2-(5''-triphosphoribosyl)-3'-dephosphocoenzyme-A synthase</fullName>
        <shortName evidence="5">2-(5''-triphosphoribosyl)-3'-dephospho-CoA synthase</shortName>
        <ecNumber evidence="5">2.4.2.52</ecNumber>
    </recommendedName>
</protein>
<evidence type="ECO:0000313" key="6">
    <source>
        <dbReference type="EMBL" id="AEV94581.1"/>
    </source>
</evidence>
<dbReference type="PANTHER" id="PTHR30201:SF2">
    <property type="entry name" value="2-(5''-TRIPHOSPHORIBOSYL)-3'-DEPHOSPHOCOENZYME-A SYNTHASE"/>
    <property type="match status" value="1"/>
</dbReference>
<dbReference type="PANTHER" id="PTHR30201">
    <property type="entry name" value="TRIPHOSPHORIBOSYL-DEPHOSPHO-COA SYNTHASE"/>
    <property type="match status" value="1"/>
</dbReference>
<name>G8PAM2_PEDCP</name>
<accession>G8PAM2</accession>
<dbReference type="GO" id="GO:0005524">
    <property type="term" value="F:ATP binding"/>
    <property type="evidence" value="ECO:0007669"/>
    <property type="project" value="UniProtKB-KW"/>
</dbReference>
<gene>
    <name evidence="5 6" type="primary">citG</name>
    <name evidence="6" type="ordered locus">PECL_258</name>
</gene>
<dbReference type="PATRIC" id="fig|701521.8.peg.249"/>
<dbReference type="Gene3D" id="1.10.4200.10">
    <property type="entry name" value="Triphosphoribosyl-dephospho-CoA protein"/>
    <property type="match status" value="1"/>
</dbReference>
<dbReference type="InterPro" id="IPR017551">
    <property type="entry name" value="TriPribosyl-deP-CoA_syn_CitG"/>
</dbReference>
<dbReference type="GO" id="GO:0046917">
    <property type="term" value="F:triphosphoribosyl-dephospho-CoA synthase activity"/>
    <property type="evidence" value="ECO:0007669"/>
    <property type="project" value="UniProtKB-UniRule"/>
</dbReference>
<dbReference type="NCBIfam" id="NF002315">
    <property type="entry name" value="PRK01237.1"/>
    <property type="match status" value="1"/>
</dbReference>
<keyword evidence="7" id="KW-1185">Reference proteome</keyword>
<keyword evidence="2 5" id="KW-0808">Transferase</keyword>
<comment type="catalytic activity">
    <reaction evidence="1 5">
        <text>3'-dephospho-CoA + ATP = 2'-(5''-triphospho-alpha-D-ribosyl)-3'-dephospho-CoA + adenine</text>
        <dbReference type="Rhea" id="RHEA:15117"/>
        <dbReference type="ChEBI" id="CHEBI:16708"/>
        <dbReference type="ChEBI" id="CHEBI:30616"/>
        <dbReference type="ChEBI" id="CHEBI:57328"/>
        <dbReference type="ChEBI" id="CHEBI:61378"/>
        <dbReference type="EC" id="2.4.2.52"/>
    </reaction>
</comment>
<dbReference type="NCBIfam" id="TIGR03125">
    <property type="entry name" value="citrate_citG"/>
    <property type="match status" value="1"/>
</dbReference>
<dbReference type="STRING" id="701521.PECL_258"/>
<dbReference type="eggNOG" id="COG1767">
    <property type="taxonomic scope" value="Bacteria"/>
</dbReference>
<evidence type="ECO:0000313" key="7">
    <source>
        <dbReference type="Proteomes" id="UP000005444"/>
    </source>
</evidence>
<keyword evidence="3 5" id="KW-0547">Nucleotide-binding</keyword>